<dbReference type="PROSITE" id="PS50297">
    <property type="entry name" value="ANK_REP_REGION"/>
    <property type="match status" value="2"/>
</dbReference>
<evidence type="ECO:0000313" key="3">
    <source>
        <dbReference type="EMBL" id="OCL12152.1"/>
    </source>
</evidence>
<sequence>MVGEESRAQAEYLLGYREAFEYAPLPSPTAMRLLKLESGTADAGEMVCCELVVVDLADGPVYDALSYTWGNPFPSGKAELESHYQRNTAICCNGRRILVKQNLYDALRRLRQPDITEERDTNEKTPLIRAAEEGSFARLYSLLSQGADVTSRDASGGTALHYAAGRGDIEAVQALVMAGSDVHALDTRGQKPIEYARSQRRNLFAQVIQFLDEHSEPEKPRNRRNSCLRNKVLSSEYVWIDALCINQADDAEKAMQVGIMGNIYKRAQSVVVWLGKERQDAQDATTRELLQTVWLLELATKNGKLDDDTMDVLLHDPAGYLSESIPRALRSVVTNWLSTFEEKKLEDWLRGVPYYKRRWFERAWIIQEVMMADEATVVCGQFVLPWNIFMLMSCVVETIRNRLKKGGLPGINRFGFDLAISRGETLLTSINQDDEIPAITLERKRRAFRRDGRLPFMSALSVGRNSSATDPRDHVFAVLSFSSPMQHTTTKGKEIVYANYINSTKQLFVTVGKCLMEAYGPSILSLTGDVKGSRVGGLPSWIPDLSTPMYFQPLGVHTSLSTEISTSKGNGIGYNAVGDSLRSQLIHISPTHCLVLKGIKWDVVVETAQPGLGRVGTGASGLIRWASLLNKLKGSATGRLDALWRTFISDEALGSHPAQDLRKEFTGWLKFISIVELSRYSPKLSKEFTRVTLPANHSRQNYLVVLRGIGYSLDSLGVPFSSEELEFFQKLYDGHSDWATWYCNFLSGAEAFGNIIRNKDTSRRLFRTKKNFIGTGPERTEVGDLIFIIPGTTVPYIIRNNMPKAIRRSVPLKLSSKIFGSHHLIGEAYVHGIMHGEGVGGVTDKLETLNIV</sequence>
<reference evidence="3 4" key="1">
    <citation type="journal article" date="2016" name="Nat. Commun.">
        <title>Ectomycorrhizal ecology is imprinted in the genome of the dominant symbiotic fungus Cenococcum geophilum.</title>
        <authorList>
            <consortium name="DOE Joint Genome Institute"/>
            <person name="Peter M."/>
            <person name="Kohler A."/>
            <person name="Ohm R.A."/>
            <person name="Kuo A."/>
            <person name="Krutzmann J."/>
            <person name="Morin E."/>
            <person name="Arend M."/>
            <person name="Barry K.W."/>
            <person name="Binder M."/>
            <person name="Choi C."/>
            <person name="Clum A."/>
            <person name="Copeland A."/>
            <person name="Grisel N."/>
            <person name="Haridas S."/>
            <person name="Kipfer T."/>
            <person name="LaButti K."/>
            <person name="Lindquist E."/>
            <person name="Lipzen A."/>
            <person name="Maire R."/>
            <person name="Meier B."/>
            <person name="Mihaltcheva S."/>
            <person name="Molinier V."/>
            <person name="Murat C."/>
            <person name="Poggeler S."/>
            <person name="Quandt C.A."/>
            <person name="Sperisen C."/>
            <person name="Tritt A."/>
            <person name="Tisserant E."/>
            <person name="Crous P.W."/>
            <person name="Henrissat B."/>
            <person name="Nehls U."/>
            <person name="Egli S."/>
            <person name="Spatafora J.W."/>
            <person name="Grigoriev I.V."/>
            <person name="Martin F.M."/>
        </authorList>
    </citation>
    <scope>NUCLEOTIDE SEQUENCE [LARGE SCALE GENOMIC DNA]</scope>
    <source>
        <strain evidence="3 4">CBS 207.34</strain>
    </source>
</reference>
<feature type="domain" description="Heterokaryon incompatibility" evidence="2">
    <location>
        <begin position="227"/>
        <end position="368"/>
    </location>
</feature>
<dbReference type="InterPro" id="IPR052895">
    <property type="entry name" value="HetReg/Transcr_Mod"/>
</dbReference>
<dbReference type="Proteomes" id="UP000250140">
    <property type="component" value="Unassembled WGS sequence"/>
</dbReference>
<evidence type="ECO:0000313" key="4">
    <source>
        <dbReference type="Proteomes" id="UP000250140"/>
    </source>
</evidence>
<dbReference type="InterPro" id="IPR010730">
    <property type="entry name" value="HET"/>
</dbReference>
<keyword evidence="1" id="KW-0040">ANK repeat</keyword>
<accession>A0A8E2JWW1</accession>
<name>A0A8E2JWW1_9PEZI</name>
<dbReference type="PANTHER" id="PTHR24148">
    <property type="entry name" value="ANKYRIN REPEAT DOMAIN-CONTAINING PROTEIN 39 HOMOLOG-RELATED"/>
    <property type="match status" value="1"/>
</dbReference>
<dbReference type="InterPro" id="IPR036770">
    <property type="entry name" value="Ankyrin_rpt-contain_sf"/>
</dbReference>
<dbReference type="Pfam" id="PF12796">
    <property type="entry name" value="Ank_2"/>
    <property type="match status" value="1"/>
</dbReference>
<feature type="repeat" description="ANK" evidence="1">
    <location>
        <begin position="122"/>
        <end position="154"/>
    </location>
</feature>
<organism evidence="3 4">
    <name type="scientific">Glonium stellatum</name>
    <dbReference type="NCBI Taxonomy" id="574774"/>
    <lineage>
        <taxon>Eukaryota</taxon>
        <taxon>Fungi</taxon>
        <taxon>Dikarya</taxon>
        <taxon>Ascomycota</taxon>
        <taxon>Pezizomycotina</taxon>
        <taxon>Dothideomycetes</taxon>
        <taxon>Pleosporomycetidae</taxon>
        <taxon>Gloniales</taxon>
        <taxon>Gloniaceae</taxon>
        <taxon>Glonium</taxon>
    </lineage>
</organism>
<dbReference type="OrthoDB" id="3548654at2759"/>
<dbReference type="SUPFAM" id="SSF48403">
    <property type="entry name" value="Ankyrin repeat"/>
    <property type="match status" value="1"/>
</dbReference>
<gene>
    <name evidence="3" type="ORF">AOQ84DRAFT_386318</name>
</gene>
<dbReference type="EMBL" id="KV748917">
    <property type="protein sequence ID" value="OCL12152.1"/>
    <property type="molecule type" value="Genomic_DNA"/>
</dbReference>
<dbReference type="Pfam" id="PF06985">
    <property type="entry name" value="HET"/>
    <property type="match status" value="1"/>
</dbReference>
<feature type="repeat" description="ANK" evidence="1">
    <location>
        <begin position="155"/>
        <end position="187"/>
    </location>
</feature>
<dbReference type="Pfam" id="PF26639">
    <property type="entry name" value="Het-6_barrel"/>
    <property type="match status" value="1"/>
</dbReference>
<dbReference type="PANTHER" id="PTHR24148:SF73">
    <property type="entry name" value="HET DOMAIN PROTEIN (AFU_ORTHOLOGUE AFUA_8G01020)"/>
    <property type="match status" value="1"/>
</dbReference>
<evidence type="ECO:0000256" key="1">
    <source>
        <dbReference type="PROSITE-ProRule" id="PRU00023"/>
    </source>
</evidence>
<dbReference type="PROSITE" id="PS50088">
    <property type="entry name" value="ANK_REPEAT"/>
    <property type="match status" value="2"/>
</dbReference>
<dbReference type="AlphaFoldDB" id="A0A8E2JWW1"/>
<proteinExistence type="predicted"/>
<protein>
    <recommendedName>
        <fullName evidence="2">Heterokaryon incompatibility domain-containing protein</fullName>
    </recommendedName>
</protein>
<evidence type="ECO:0000259" key="2">
    <source>
        <dbReference type="Pfam" id="PF06985"/>
    </source>
</evidence>
<keyword evidence="4" id="KW-1185">Reference proteome</keyword>
<dbReference type="Gene3D" id="1.25.40.20">
    <property type="entry name" value="Ankyrin repeat-containing domain"/>
    <property type="match status" value="1"/>
</dbReference>
<dbReference type="SMART" id="SM00248">
    <property type="entry name" value="ANK"/>
    <property type="match status" value="2"/>
</dbReference>
<dbReference type="InterPro" id="IPR002110">
    <property type="entry name" value="Ankyrin_rpt"/>
</dbReference>